<dbReference type="HOGENOM" id="CLU_026673_3_4_1"/>
<dbReference type="Proteomes" id="UP000054321">
    <property type="component" value="Unassembled WGS sequence"/>
</dbReference>
<evidence type="ECO:0000313" key="2">
    <source>
        <dbReference type="EMBL" id="KIM94002.1"/>
    </source>
</evidence>
<sequence length="346" mass="36979">MTSHTVYRLVDRNSFRDIKPFEEPIPTINHNEVLVRIRAVALNYRDLIIADGTYPFPSKDQVIPCSDGAGEVVKVGNTVSSVKEGDHVIANFNLAHLYGFQADHSQAQGAGADGVLRQYAVFREEALAIVPKSANLSFPQMASIVCTGVTAWNAFYGNVPLKPGQTVLFQGTGGVSMTGLQIAKAAGAVTIITSSSDNKLKSAKGQYGADYTINYRTTPNWAAEANKITNGRGVDFILDNGGSGTLKQSLDAIAPGGIITIIGFLSPASQADMPDVAMMALAKCCIIRGVLVGPKPFLNELVTFVAQKQVQLPVDKVFGFSTEEIYSAYEYLKQGGHVGKVCINVS</sequence>
<dbReference type="InterPro" id="IPR052711">
    <property type="entry name" value="Zinc_ADH-like"/>
</dbReference>
<dbReference type="SUPFAM" id="SSF50129">
    <property type="entry name" value="GroES-like"/>
    <property type="match status" value="1"/>
</dbReference>
<dbReference type="InterPro" id="IPR013154">
    <property type="entry name" value="ADH-like_N"/>
</dbReference>
<dbReference type="Pfam" id="PF08240">
    <property type="entry name" value="ADH_N"/>
    <property type="match status" value="1"/>
</dbReference>
<gene>
    <name evidence="2" type="ORF">OIDMADRAFT_106866</name>
</gene>
<dbReference type="OrthoDB" id="3509362at2759"/>
<evidence type="ECO:0000259" key="1">
    <source>
        <dbReference type="SMART" id="SM00829"/>
    </source>
</evidence>
<dbReference type="PANTHER" id="PTHR45033">
    <property type="match status" value="1"/>
</dbReference>
<organism evidence="2 3">
    <name type="scientific">Oidiodendron maius (strain Zn)</name>
    <dbReference type="NCBI Taxonomy" id="913774"/>
    <lineage>
        <taxon>Eukaryota</taxon>
        <taxon>Fungi</taxon>
        <taxon>Dikarya</taxon>
        <taxon>Ascomycota</taxon>
        <taxon>Pezizomycotina</taxon>
        <taxon>Leotiomycetes</taxon>
        <taxon>Leotiomycetes incertae sedis</taxon>
        <taxon>Myxotrichaceae</taxon>
        <taxon>Oidiodendron</taxon>
    </lineage>
</organism>
<dbReference type="PANTHER" id="PTHR45033:SF2">
    <property type="entry name" value="ZINC-TYPE ALCOHOL DEHYDROGENASE-LIKE PROTEIN C1773.06C"/>
    <property type="match status" value="1"/>
</dbReference>
<dbReference type="CDD" id="cd08276">
    <property type="entry name" value="MDR7"/>
    <property type="match status" value="1"/>
</dbReference>
<dbReference type="AlphaFoldDB" id="A0A0C3CWB8"/>
<dbReference type="InParanoid" id="A0A0C3CWB8"/>
<dbReference type="EMBL" id="KN832892">
    <property type="protein sequence ID" value="KIM94002.1"/>
    <property type="molecule type" value="Genomic_DNA"/>
</dbReference>
<evidence type="ECO:0000313" key="3">
    <source>
        <dbReference type="Proteomes" id="UP000054321"/>
    </source>
</evidence>
<dbReference type="Gene3D" id="3.90.180.10">
    <property type="entry name" value="Medium-chain alcohol dehydrogenases, catalytic domain"/>
    <property type="match status" value="1"/>
</dbReference>
<reference evidence="2 3" key="1">
    <citation type="submission" date="2014-04" db="EMBL/GenBank/DDBJ databases">
        <authorList>
            <consortium name="DOE Joint Genome Institute"/>
            <person name="Kuo A."/>
            <person name="Martino E."/>
            <person name="Perotto S."/>
            <person name="Kohler A."/>
            <person name="Nagy L.G."/>
            <person name="Floudas D."/>
            <person name="Copeland A."/>
            <person name="Barry K.W."/>
            <person name="Cichocki N."/>
            <person name="Veneault-Fourrey C."/>
            <person name="LaButti K."/>
            <person name="Lindquist E.A."/>
            <person name="Lipzen A."/>
            <person name="Lundell T."/>
            <person name="Morin E."/>
            <person name="Murat C."/>
            <person name="Sun H."/>
            <person name="Tunlid A."/>
            <person name="Henrissat B."/>
            <person name="Grigoriev I.V."/>
            <person name="Hibbett D.S."/>
            <person name="Martin F."/>
            <person name="Nordberg H.P."/>
            <person name="Cantor M.N."/>
            <person name="Hua S.X."/>
        </authorList>
    </citation>
    <scope>NUCLEOTIDE SEQUENCE [LARGE SCALE GENOMIC DNA]</scope>
    <source>
        <strain evidence="2 3">Zn</strain>
    </source>
</reference>
<dbReference type="InterPro" id="IPR013149">
    <property type="entry name" value="ADH-like_C"/>
</dbReference>
<dbReference type="STRING" id="913774.A0A0C3CWB8"/>
<protein>
    <recommendedName>
        <fullName evidence="1">Enoyl reductase (ER) domain-containing protein</fullName>
    </recommendedName>
</protein>
<dbReference type="InterPro" id="IPR036291">
    <property type="entry name" value="NAD(P)-bd_dom_sf"/>
</dbReference>
<reference evidence="3" key="2">
    <citation type="submission" date="2015-01" db="EMBL/GenBank/DDBJ databases">
        <title>Evolutionary Origins and Diversification of the Mycorrhizal Mutualists.</title>
        <authorList>
            <consortium name="DOE Joint Genome Institute"/>
            <consortium name="Mycorrhizal Genomics Consortium"/>
            <person name="Kohler A."/>
            <person name="Kuo A."/>
            <person name="Nagy L.G."/>
            <person name="Floudas D."/>
            <person name="Copeland A."/>
            <person name="Barry K.W."/>
            <person name="Cichocki N."/>
            <person name="Veneault-Fourrey C."/>
            <person name="LaButti K."/>
            <person name="Lindquist E.A."/>
            <person name="Lipzen A."/>
            <person name="Lundell T."/>
            <person name="Morin E."/>
            <person name="Murat C."/>
            <person name="Riley R."/>
            <person name="Ohm R."/>
            <person name="Sun H."/>
            <person name="Tunlid A."/>
            <person name="Henrissat B."/>
            <person name="Grigoriev I.V."/>
            <person name="Hibbett D.S."/>
            <person name="Martin F."/>
        </authorList>
    </citation>
    <scope>NUCLEOTIDE SEQUENCE [LARGE SCALE GENOMIC DNA]</scope>
    <source>
        <strain evidence="3">Zn</strain>
    </source>
</reference>
<name>A0A0C3CWB8_OIDMZ</name>
<dbReference type="GO" id="GO:0016491">
    <property type="term" value="F:oxidoreductase activity"/>
    <property type="evidence" value="ECO:0007669"/>
    <property type="project" value="InterPro"/>
</dbReference>
<proteinExistence type="predicted"/>
<accession>A0A0C3CWB8</accession>
<dbReference type="Gene3D" id="3.40.50.720">
    <property type="entry name" value="NAD(P)-binding Rossmann-like Domain"/>
    <property type="match status" value="1"/>
</dbReference>
<dbReference type="Pfam" id="PF00107">
    <property type="entry name" value="ADH_zinc_N"/>
    <property type="match status" value="1"/>
</dbReference>
<dbReference type="SMART" id="SM00829">
    <property type="entry name" value="PKS_ER"/>
    <property type="match status" value="1"/>
</dbReference>
<dbReference type="SUPFAM" id="SSF51735">
    <property type="entry name" value="NAD(P)-binding Rossmann-fold domains"/>
    <property type="match status" value="1"/>
</dbReference>
<dbReference type="InterPro" id="IPR011032">
    <property type="entry name" value="GroES-like_sf"/>
</dbReference>
<dbReference type="InterPro" id="IPR020843">
    <property type="entry name" value="ER"/>
</dbReference>
<keyword evidence="3" id="KW-1185">Reference proteome</keyword>
<feature type="domain" description="Enoyl reductase (ER)" evidence="1">
    <location>
        <begin position="13"/>
        <end position="343"/>
    </location>
</feature>